<dbReference type="AlphaFoldDB" id="A0A1E3BDL3"/>
<organism evidence="3 4">
    <name type="scientific">Aspergillus cristatus</name>
    <name type="common">Chinese Fuzhuan brick tea-fermentation fungus</name>
    <name type="synonym">Eurotium cristatum</name>
    <dbReference type="NCBI Taxonomy" id="573508"/>
    <lineage>
        <taxon>Eukaryota</taxon>
        <taxon>Fungi</taxon>
        <taxon>Dikarya</taxon>
        <taxon>Ascomycota</taxon>
        <taxon>Pezizomycotina</taxon>
        <taxon>Eurotiomycetes</taxon>
        <taxon>Eurotiomycetidae</taxon>
        <taxon>Eurotiales</taxon>
        <taxon>Aspergillaceae</taxon>
        <taxon>Aspergillus</taxon>
        <taxon>Aspergillus subgen. Aspergillus</taxon>
    </lineage>
</organism>
<evidence type="ECO:0000256" key="1">
    <source>
        <dbReference type="SAM" id="MobiDB-lite"/>
    </source>
</evidence>
<gene>
    <name evidence="3" type="ORF">SI65_05661</name>
</gene>
<dbReference type="VEuPathDB" id="FungiDB:SI65_05661"/>
<evidence type="ECO:0000313" key="4">
    <source>
        <dbReference type="Proteomes" id="UP000094569"/>
    </source>
</evidence>
<comment type="caution">
    <text evidence="3">The sequence shown here is derived from an EMBL/GenBank/DDBJ whole genome shotgun (WGS) entry which is preliminary data.</text>
</comment>
<feature type="region of interest" description="Disordered" evidence="1">
    <location>
        <begin position="31"/>
        <end position="62"/>
    </location>
</feature>
<feature type="signal peptide" evidence="2">
    <location>
        <begin position="1"/>
        <end position="18"/>
    </location>
</feature>
<reference evidence="3 4" key="1">
    <citation type="journal article" date="2016" name="BMC Genomics">
        <title>Comparative genomic and transcriptomic analyses of the Fuzhuan brick tea-fermentation fungus Aspergillus cristatus.</title>
        <authorList>
            <person name="Ge Y."/>
            <person name="Wang Y."/>
            <person name="Liu Y."/>
            <person name="Tan Y."/>
            <person name="Ren X."/>
            <person name="Zhang X."/>
            <person name="Hyde K.D."/>
            <person name="Liu Y."/>
            <person name="Liu Z."/>
        </authorList>
    </citation>
    <scope>NUCLEOTIDE SEQUENCE [LARGE SCALE GENOMIC DNA]</scope>
    <source>
        <strain evidence="3 4">GZAAS20.1005</strain>
    </source>
</reference>
<keyword evidence="4" id="KW-1185">Reference proteome</keyword>
<keyword evidence="2" id="KW-0732">Signal</keyword>
<proteinExistence type="predicted"/>
<dbReference type="Proteomes" id="UP000094569">
    <property type="component" value="Unassembled WGS sequence"/>
</dbReference>
<dbReference type="OrthoDB" id="4503311at2759"/>
<feature type="compositionally biased region" description="Low complexity" evidence="1">
    <location>
        <begin position="37"/>
        <end position="60"/>
    </location>
</feature>
<accession>A0A1E3BDL3</accession>
<dbReference type="EMBL" id="JXNT01000005">
    <property type="protein sequence ID" value="ODM19044.1"/>
    <property type="molecule type" value="Genomic_DNA"/>
</dbReference>
<evidence type="ECO:0000256" key="2">
    <source>
        <dbReference type="SAM" id="SignalP"/>
    </source>
</evidence>
<protein>
    <submittedName>
        <fullName evidence="3">Uncharacterized protein</fullName>
    </submittedName>
</protein>
<feature type="chain" id="PRO_5009123680" evidence="2">
    <location>
        <begin position="19"/>
        <end position="146"/>
    </location>
</feature>
<name>A0A1E3BDL3_ASPCR</name>
<sequence length="146" mass="15376">MQLKSTTLLSLFAATTTAQLLGNLLPLSPAPSPTPSLTPSSFGTPSSSATPSASASSPALNPDDYDCIYQNRGCDWTKSEYGYGSDYCGHSPFKPGQTLSDGNVIVAVAPNGTSEACTMYASHACCKALDESPCRRGEKYLECYKD</sequence>
<evidence type="ECO:0000313" key="3">
    <source>
        <dbReference type="EMBL" id="ODM19044.1"/>
    </source>
</evidence>